<dbReference type="OrthoDB" id="10251809at2759"/>
<keyword evidence="2" id="KW-0677">Repeat</keyword>
<dbReference type="EMBL" id="JAEPRD010000004">
    <property type="protein sequence ID" value="KAG2213035.1"/>
    <property type="molecule type" value="Genomic_DNA"/>
</dbReference>
<evidence type="ECO:0000313" key="6">
    <source>
        <dbReference type="Proteomes" id="UP000603453"/>
    </source>
</evidence>
<organism evidence="5 6">
    <name type="scientific">Mucor saturninus</name>
    <dbReference type="NCBI Taxonomy" id="64648"/>
    <lineage>
        <taxon>Eukaryota</taxon>
        <taxon>Fungi</taxon>
        <taxon>Fungi incertae sedis</taxon>
        <taxon>Mucoromycota</taxon>
        <taxon>Mucoromycotina</taxon>
        <taxon>Mucoromycetes</taxon>
        <taxon>Mucorales</taxon>
        <taxon>Mucorineae</taxon>
        <taxon>Mucoraceae</taxon>
        <taxon>Mucor</taxon>
    </lineage>
</organism>
<evidence type="ECO:0000313" key="5">
    <source>
        <dbReference type="EMBL" id="KAG2213035.1"/>
    </source>
</evidence>
<gene>
    <name evidence="5" type="ORF">INT47_011184</name>
</gene>
<comment type="caution">
    <text evidence="5">The sequence shown here is derived from an EMBL/GenBank/DDBJ whole genome shotgun (WGS) entry which is preliminary data.</text>
</comment>
<keyword evidence="1" id="KW-0880">Kelch repeat</keyword>
<dbReference type="Pfam" id="PF24681">
    <property type="entry name" value="Kelch_KLHDC2_KLHL20_DRC7"/>
    <property type="match status" value="1"/>
</dbReference>
<keyword evidence="4" id="KW-0472">Membrane</keyword>
<evidence type="ECO:0000256" key="1">
    <source>
        <dbReference type="ARBA" id="ARBA00022441"/>
    </source>
</evidence>
<sequence length="479" mass="52384">MNVLDLTTLNEKTPEELSSKWANIDANTKSQNIESRVNPQSTQLPDGKTLLIVGGGIGGVSQTISFNGETMSWDFYQNYKDPSTGNRNISSAASVYIPEYGFVLYGGIEDVDSGGNNFTYPGVNTTSYTNDGDRYIGYPDLEILDINNTENPWRPHISENNKTNIFPNNQAAIFDSKNNIIFFFGGSHYNPTTGRQVPFLFDKVMTFNLNTKSWGEQALKGQGPSPRYAHSATVVGPKQRHVLIYGGKNGSADRPVSDYCYTLDLDTYQWTQQIIPAPNGIILARSMHSAVTITDSMLFIVFGRTADLELAITLLILNVTNPSSITLFDKFIDPATIVPTNTTSDSFNATSSKGLTSGAIIGIAVGVSVAGIIGIALILFYAIKKRKNNKTEKEESLMEVDWEEVENEYPDAPADYPETHFKHSSQTPDDMSGNQNTMSETQTTQAPNSFSPTVTKNPDAQSVQVPDSSSPTLAKKTAP</sequence>
<reference evidence="5" key="1">
    <citation type="submission" date="2020-12" db="EMBL/GenBank/DDBJ databases">
        <title>Metabolic potential, ecology and presence of endohyphal bacteria is reflected in genomic diversity of Mucoromycotina.</title>
        <authorList>
            <person name="Muszewska A."/>
            <person name="Okrasinska A."/>
            <person name="Steczkiewicz K."/>
            <person name="Drgas O."/>
            <person name="Orlowska M."/>
            <person name="Perlinska-Lenart U."/>
            <person name="Aleksandrzak-Piekarczyk T."/>
            <person name="Szatraj K."/>
            <person name="Zielenkiewicz U."/>
            <person name="Pilsyk S."/>
            <person name="Malc E."/>
            <person name="Mieczkowski P."/>
            <person name="Kruszewska J.S."/>
            <person name="Biernat P."/>
            <person name="Pawlowska J."/>
        </authorList>
    </citation>
    <scope>NUCLEOTIDE SEQUENCE</scope>
    <source>
        <strain evidence="5">WA0000017839</strain>
    </source>
</reference>
<name>A0A8H7VA94_9FUNG</name>
<dbReference type="PANTHER" id="PTHR46093">
    <property type="entry name" value="ACYL-COA-BINDING DOMAIN-CONTAINING PROTEIN 5"/>
    <property type="match status" value="1"/>
</dbReference>
<dbReference type="Gene3D" id="2.120.10.80">
    <property type="entry name" value="Kelch-type beta propeller"/>
    <property type="match status" value="1"/>
</dbReference>
<feature type="compositionally biased region" description="Polar residues" evidence="3">
    <location>
        <begin position="424"/>
        <end position="472"/>
    </location>
</feature>
<evidence type="ECO:0000256" key="4">
    <source>
        <dbReference type="SAM" id="Phobius"/>
    </source>
</evidence>
<dbReference type="AlphaFoldDB" id="A0A8H7VA94"/>
<dbReference type="InterPro" id="IPR015915">
    <property type="entry name" value="Kelch-typ_b-propeller"/>
</dbReference>
<keyword evidence="6" id="KW-1185">Reference proteome</keyword>
<feature type="region of interest" description="Disordered" evidence="3">
    <location>
        <begin position="410"/>
        <end position="479"/>
    </location>
</feature>
<dbReference type="PANTHER" id="PTHR46093:SF18">
    <property type="entry name" value="FIBRONECTIN TYPE-III DOMAIN-CONTAINING PROTEIN"/>
    <property type="match status" value="1"/>
</dbReference>
<evidence type="ECO:0000256" key="3">
    <source>
        <dbReference type="SAM" id="MobiDB-lite"/>
    </source>
</evidence>
<dbReference type="SUPFAM" id="SSF50965">
    <property type="entry name" value="Galactose oxidase, central domain"/>
    <property type="match status" value="1"/>
</dbReference>
<keyword evidence="4" id="KW-1133">Transmembrane helix</keyword>
<dbReference type="InterPro" id="IPR011043">
    <property type="entry name" value="Gal_Oxase/kelch_b-propeller"/>
</dbReference>
<keyword evidence="4" id="KW-0812">Transmembrane</keyword>
<protein>
    <recommendedName>
        <fullName evidence="7">Galactose oxidase</fullName>
    </recommendedName>
</protein>
<dbReference type="Proteomes" id="UP000603453">
    <property type="component" value="Unassembled WGS sequence"/>
</dbReference>
<accession>A0A8H7VA94</accession>
<evidence type="ECO:0000256" key="2">
    <source>
        <dbReference type="ARBA" id="ARBA00022737"/>
    </source>
</evidence>
<proteinExistence type="predicted"/>
<feature type="transmembrane region" description="Helical" evidence="4">
    <location>
        <begin position="359"/>
        <end position="383"/>
    </location>
</feature>
<evidence type="ECO:0008006" key="7">
    <source>
        <dbReference type="Google" id="ProtNLM"/>
    </source>
</evidence>